<dbReference type="InterPro" id="IPR001365">
    <property type="entry name" value="A_deaminase_dom"/>
</dbReference>
<evidence type="ECO:0000259" key="7">
    <source>
        <dbReference type="Pfam" id="PF00962"/>
    </source>
</evidence>
<comment type="similarity">
    <text evidence="2">Belongs to the metallo-dependent hydrolases superfamily. Adenosine and AMP deaminases family.</text>
</comment>
<evidence type="ECO:0000313" key="9">
    <source>
        <dbReference type="Proteomes" id="UP001157134"/>
    </source>
</evidence>
<evidence type="ECO:0000256" key="5">
    <source>
        <dbReference type="ARBA" id="ARBA00022801"/>
    </source>
</evidence>
<dbReference type="EC" id="3.5.4.4" evidence="3"/>
<name>A0ABQ6HFF9_9GAMM</name>
<evidence type="ECO:0000256" key="4">
    <source>
        <dbReference type="ARBA" id="ARBA00022723"/>
    </source>
</evidence>
<dbReference type="EMBL" id="BSSV01000006">
    <property type="protein sequence ID" value="GLX86319.1"/>
    <property type="molecule type" value="Genomic_DNA"/>
</dbReference>
<keyword evidence="6" id="KW-0862">Zinc</keyword>
<proteinExistence type="inferred from homology"/>
<dbReference type="SUPFAM" id="SSF51556">
    <property type="entry name" value="Metallo-dependent hydrolases"/>
    <property type="match status" value="1"/>
</dbReference>
<gene>
    <name evidence="8" type="primary">add</name>
    <name evidence="8" type="ORF">tloyanaT_25720</name>
</gene>
<comment type="caution">
    <text evidence="8">The sequence shown here is derived from an EMBL/GenBank/DDBJ whole genome shotgun (WGS) entry which is preliminary data.</text>
</comment>
<feature type="domain" description="Adenosine deaminase" evidence="7">
    <location>
        <begin position="7"/>
        <end position="329"/>
    </location>
</feature>
<dbReference type="NCBIfam" id="TIGR01430">
    <property type="entry name" value="aden_deam"/>
    <property type="match status" value="1"/>
</dbReference>
<evidence type="ECO:0000256" key="6">
    <source>
        <dbReference type="ARBA" id="ARBA00022833"/>
    </source>
</evidence>
<keyword evidence="4" id="KW-0479">Metal-binding</keyword>
<evidence type="ECO:0000313" key="8">
    <source>
        <dbReference type="EMBL" id="GLX86319.1"/>
    </source>
</evidence>
<dbReference type="PANTHER" id="PTHR11409:SF43">
    <property type="entry name" value="ADENOSINE DEAMINASE"/>
    <property type="match status" value="1"/>
</dbReference>
<dbReference type="RefSeq" id="WP_284299230.1">
    <property type="nucleotide sequence ID" value="NZ_BSSV01000006.1"/>
</dbReference>
<sequence>MYNKDLPLIDLHRHLDGNIRPKTIWQLAQDQQFKLPGQNYDEFLTHATIQDKADNLVEFLTKLDYGVSVLKTLDDVKRIAYENVEDLVSAQIDYAELRFSPFYMAMEHKLPVEAVVEAVIDGINQGRKQFAGKTQVNLIGILSRSYGQENCTTELDALLRFKDHLVGMDLAGDEKGFAGQLFEEHFKKIHKANLPVTVHAGEACGAESVWHAINSLGAQRIGHGVNSIQDPKLVEHLAQNDIAIESCLTSNYQTGTVANLAEHPITEFLNQGVQVCLNTDDPAVEQTELIDEFSIAKNIVGLTTVQIRQLQLNAIDACFLSDSEKQHLRTLKSNEKSQ</sequence>
<organism evidence="8 9">
    <name type="scientific">Thalassotalea loyana</name>
    <dbReference type="NCBI Taxonomy" id="280483"/>
    <lineage>
        <taxon>Bacteria</taxon>
        <taxon>Pseudomonadati</taxon>
        <taxon>Pseudomonadota</taxon>
        <taxon>Gammaproteobacteria</taxon>
        <taxon>Alteromonadales</taxon>
        <taxon>Colwelliaceae</taxon>
        <taxon>Thalassotalea</taxon>
    </lineage>
</organism>
<dbReference type="NCBIfam" id="NF006846">
    <property type="entry name" value="PRK09358.1-1"/>
    <property type="match status" value="1"/>
</dbReference>
<evidence type="ECO:0000256" key="3">
    <source>
        <dbReference type="ARBA" id="ARBA00012784"/>
    </source>
</evidence>
<comment type="cofactor">
    <cofactor evidence="1">
        <name>Zn(2+)</name>
        <dbReference type="ChEBI" id="CHEBI:29105"/>
    </cofactor>
</comment>
<keyword evidence="5" id="KW-0378">Hydrolase</keyword>
<evidence type="ECO:0000256" key="1">
    <source>
        <dbReference type="ARBA" id="ARBA00001947"/>
    </source>
</evidence>
<dbReference type="InterPro" id="IPR032466">
    <property type="entry name" value="Metal_Hydrolase"/>
</dbReference>
<dbReference type="Pfam" id="PF00962">
    <property type="entry name" value="A_deaminase"/>
    <property type="match status" value="1"/>
</dbReference>
<protein>
    <recommendedName>
        <fullName evidence="3">adenosine deaminase</fullName>
        <ecNumber evidence="3">3.5.4.4</ecNumber>
    </recommendedName>
</protein>
<dbReference type="PANTHER" id="PTHR11409">
    <property type="entry name" value="ADENOSINE DEAMINASE"/>
    <property type="match status" value="1"/>
</dbReference>
<dbReference type="InterPro" id="IPR006330">
    <property type="entry name" value="Ado/ade_deaminase"/>
</dbReference>
<reference evidence="8 9" key="1">
    <citation type="submission" date="2023-03" db="EMBL/GenBank/DDBJ databases">
        <title>Thalassotalea loyana LMG 22536T draft genome sequence.</title>
        <authorList>
            <person name="Sawabe T."/>
        </authorList>
    </citation>
    <scope>NUCLEOTIDE SEQUENCE [LARGE SCALE GENOMIC DNA]</scope>
    <source>
        <strain evidence="8 9">LMG 22536</strain>
    </source>
</reference>
<dbReference type="Proteomes" id="UP001157134">
    <property type="component" value="Unassembled WGS sequence"/>
</dbReference>
<keyword evidence="9" id="KW-1185">Reference proteome</keyword>
<accession>A0ABQ6HFF9</accession>
<dbReference type="Gene3D" id="3.20.20.140">
    <property type="entry name" value="Metal-dependent hydrolases"/>
    <property type="match status" value="1"/>
</dbReference>
<evidence type="ECO:0000256" key="2">
    <source>
        <dbReference type="ARBA" id="ARBA00006676"/>
    </source>
</evidence>